<protein>
    <submittedName>
        <fullName evidence="1">Uncharacterized protein</fullName>
    </submittedName>
</protein>
<organism evidence="1 2">
    <name type="scientific">Trifolium medium</name>
    <dbReference type="NCBI Taxonomy" id="97028"/>
    <lineage>
        <taxon>Eukaryota</taxon>
        <taxon>Viridiplantae</taxon>
        <taxon>Streptophyta</taxon>
        <taxon>Embryophyta</taxon>
        <taxon>Tracheophyta</taxon>
        <taxon>Spermatophyta</taxon>
        <taxon>Magnoliopsida</taxon>
        <taxon>eudicotyledons</taxon>
        <taxon>Gunneridae</taxon>
        <taxon>Pentapetalae</taxon>
        <taxon>rosids</taxon>
        <taxon>fabids</taxon>
        <taxon>Fabales</taxon>
        <taxon>Fabaceae</taxon>
        <taxon>Papilionoideae</taxon>
        <taxon>50 kb inversion clade</taxon>
        <taxon>NPAAA clade</taxon>
        <taxon>Hologalegina</taxon>
        <taxon>IRL clade</taxon>
        <taxon>Trifolieae</taxon>
        <taxon>Trifolium</taxon>
    </lineage>
</organism>
<keyword evidence="2" id="KW-1185">Reference proteome</keyword>
<comment type="caution">
    <text evidence="1">The sequence shown here is derived from an EMBL/GenBank/DDBJ whole genome shotgun (WGS) entry which is preliminary data.</text>
</comment>
<name>A0A392R067_9FABA</name>
<feature type="non-terminal residue" evidence="1">
    <location>
        <position position="51"/>
    </location>
</feature>
<dbReference type="AlphaFoldDB" id="A0A392R067"/>
<dbReference type="EMBL" id="LXQA010170976">
    <property type="protein sequence ID" value="MCI29196.1"/>
    <property type="molecule type" value="Genomic_DNA"/>
</dbReference>
<dbReference type="Proteomes" id="UP000265520">
    <property type="component" value="Unassembled WGS sequence"/>
</dbReference>
<accession>A0A392R067</accession>
<evidence type="ECO:0000313" key="2">
    <source>
        <dbReference type="Proteomes" id="UP000265520"/>
    </source>
</evidence>
<sequence length="51" mass="5696">MPMAEFASPQMSQFVSPRCRSNMITLHPQNISIIEENESNMIDEAAGQINS</sequence>
<evidence type="ECO:0000313" key="1">
    <source>
        <dbReference type="EMBL" id="MCI29196.1"/>
    </source>
</evidence>
<reference evidence="1 2" key="1">
    <citation type="journal article" date="2018" name="Front. Plant Sci.">
        <title>Red Clover (Trifolium pratense) and Zigzag Clover (T. medium) - A Picture of Genomic Similarities and Differences.</title>
        <authorList>
            <person name="Dluhosova J."/>
            <person name="Istvanek J."/>
            <person name="Nedelnik J."/>
            <person name="Repkova J."/>
        </authorList>
    </citation>
    <scope>NUCLEOTIDE SEQUENCE [LARGE SCALE GENOMIC DNA]</scope>
    <source>
        <strain evidence="2">cv. 10/8</strain>
        <tissue evidence="1">Leaf</tissue>
    </source>
</reference>
<proteinExistence type="predicted"/>